<reference evidence="6 7" key="1">
    <citation type="submission" date="2020-04" db="EMBL/GenBank/DDBJ databases">
        <title>Staphylococcus species from domestic dog.</title>
        <authorList>
            <person name="Paterson G.K."/>
        </authorList>
    </citation>
    <scope>NUCLEOTIDE SEQUENCE [LARGE SCALE GENOMIC DNA]</scope>
    <source>
        <strain evidence="6 7">H16/1A</strain>
    </source>
</reference>
<dbReference type="Proteomes" id="UP000751852">
    <property type="component" value="Unassembled WGS sequence"/>
</dbReference>
<dbReference type="InterPro" id="IPR014036">
    <property type="entry name" value="DeoR-like_C"/>
</dbReference>
<dbReference type="PANTHER" id="PTHR30363:SF56">
    <property type="entry name" value="TRANSCRIPTIONAL REGULATOR, DEOR FAMILY"/>
    <property type="match status" value="1"/>
</dbReference>
<dbReference type="PROSITE" id="PS51000">
    <property type="entry name" value="HTH_DEOR_2"/>
    <property type="match status" value="1"/>
</dbReference>
<dbReference type="SUPFAM" id="SSF100950">
    <property type="entry name" value="NagB/RpiA/CoA transferase-like"/>
    <property type="match status" value="1"/>
</dbReference>
<keyword evidence="7" id="KW-1185">Reference proteome</keyword>
<dbReference type="PANTHER" id="PTHR30363">
    <property type="entry name" value="HTH-TYPE TRANSCRIPTIONAL REGULATOR SRLR-RELATED"/>
    <property type="match status" value="1"/>
</dbReference>
<organism evidence="6 7">
    <name type="scientific">Staphylococcus canis</name>
    <dbReference type="NCBI Taxonomy" id="2724942"/>
    <lineage>
        <taxon>Bacteria</taxon>
        <taxon>Bacillati</taxon>
        <taxon>Bacillota</taxon>
        <taxon>Bacilli</taxon>
        <taxon>Bacillales</taxon>
        <taxon>Staphylococcaceae</taxon>
        <taxon>Staphylococcus</taxon>
    </lineage>
</organism>
<dbReference type="PRINTS" id="PR00037">
    <property type="entry name" value="HTHLACR"/>
</dbReference>
<dbReference type="InterPro" id="IPR001034">
    <property type="entry name" value="DeoR_HTH"/>
</dbReference>
<keyword evidence="4" id="KW-0804">Transcription</keyword>
<dbReference type="SMART" id="SM01134">
    <property type="entry name" value="DeoRC"/>
    <property type="match status" value="1"/>
</dbReference>
<evidence type="ECO:0000313" key="6">
    <source>
        <dbReference type="EMBL" id="MBI5974016.1"/>
    </source>
</evidence>
<accession>A0ABS0T7U9</accession>
<keyword evidence="3" id="KW-0238">DNA-binding</keyword>
<dbReference type="Gene3D" id="1.10.10.10">
    <property type="entry name" value="Winged helix-like DNA-binding domain superfamily/Winged helix DNA-binding domain"/>
    <property type="match status" value="1"/>
</dbReference>
<evidence type="ECO:0000256" key="4">
    <source>
        <dbReference type="ARBA" id="ARBA00023163"/>
    </source>
</evidence>
<evidence type="ECO:0000313" key="7">
    <source>
        <dbReference type="Proteomes" id="UP000751852"/>
    </source>
</evidence>
<dbReference type="InterPro" id="IPR036388">
    <property type="entry name" value="WH-like_DNA-bd_sf"/>
</dbReference>
<dbReference type="Pfam" id="PF08220">
    <property type="entry name" value="HTH_DeoR"/>
    <property type="match status" value="1"/>
</dbReference>
<protein>
    <submittedName>
        <fullName evidence="6">DeoR/GlpR transcriptional regulator</fullName>
    </submittedName>
</protein>
<dbReference type="InterPro" id="IPR018356">
    <property type="entry name" value="Tscrpt_reg_HTH_DeoR_CS"/>
</dbReference>
<name>A0ABS0T7U9_9STAP</name>
<dbReference type="PROSITE" id="PS00894">
    <property type="entry name" value="HTH_DEOR_1"/>
    <property type="match status" value="1"/>
</dbReference>
<evidence type="ECO:0000256" key="3">
    <source>
        <dbReference type="ARBA" id="ARBA00023125"/>
    </source>
</evidence>
<dbReference type="InterPro" id="IPR036390">
    <property type="entry name" value="WH_DNA-bd_sf"/>
</dbReference>
<dbReference type="EMBL" id="JABANU010000001">
    <property type="protein sequence ID" value="MBI5974016.1"/>
    <property type="molecule type" value="Genomic_DNA"/>
</dbReference>
<dbReference type="RefSeq" id="WP_198616809.1">
    <property type="nucleotide sequence ID" value="NZ_JABANU010000001.1"/>
</dbReference>
<proteinExistence type="predicted"/>
<evidence type="ECO:0000259" key="5">
    <source>
        <dbReference type="PROSITE" id="PS51000"/>
    </source>
</evidence>
<comment type="caution">
    <text evidence="6">The sequence shown here is derived from an EMBL/GenBank/DDBJ whole genome shotgun (WGS) entry which is preliminary data.</text>
</comment>
<sequence length="251" mass="28315">MLTEERQQFILDTLASHQFLTLQQLTEYTNCSASTIRRDLNKLQQEEKLTRVHGGAKLIDERKELELVTKRSQNTNEKIAIAQIASRLINDGDYIYLDAGSTTLEMIPFIKAQNIKVVTNGLTHVEKLLSEGIDTIVVGGEVKTNTLAITGARATQFIENYHFDKVFLGVNGVDIVSGLSTPDEREALVKESAMKQGQQTYVLADTSKFGEVHFSTIHENETPIIITNPSTYHIEHFEQYEKRYEFLGGHL</sequence>
<evidence type="ECO:0000256" key="1">
    <source>
        <dbReference type="ARBA" id="ARBA00022736"/>
    </source>
</evidence>
<dbReference type="SUPFAM" id="SSF46785">
    <property type="entry name" value="Winged helix' DNA-binding domain"/>
    <property type="match status" value="1"/>
</dbReference>
<keyword evidence="1" id="KW-0423">Lactose metabolism</keyword>
<gene>
    <name evidence="6" type="ORF">HHH54_00215</name>
</gene>
<dbReference type="SMART" id="SM00420">
    <property type="entry name" value="HTH_DEOR"/>
    <property type="match status" value="1"/>
</dbReference>
<dbReference type="Gene3D" id="3.40.50.1360">
    <property type="match status" value="1"/>
</dbReference>
<dbReference type="Pfam" id="PF00455">
    <property type="entry name" value="DeoRC"/>
    <property type="match status" value="1"/>
</dbReference>
<evidence type="ECO:0000256" key="2">
    <source>
        <dbReference type="ARBA" id="ARBA00023015"/>
    </source>
</evidence>
<dbReference type="InterPro" id="IPR037171">
    <property type="entry name" value="NagB/RpiA_transferase-like"/>
</dbReference>
<keyword evidence="2" id="KW-0805">Transcription regulation</keyword>
<dbReference type="InterPro" id="IPR050313">
    <property type="entry name" value="Carb_Metab_HTH_regulators"/>
</dbReference>
<feature type="domain" description="HTH deoR-type" evidence="5">
    <location>
        <begin position="3"/>
        <end position="58"/>
    </location>
</feature>